<sequence>AALTTITLQISKDELTLAQTLIEIKSTKPNDITTTATITTAITRPTTRGAVVQEPSKVRTTSIPQSLKAKYKGKAIMVEPEKPLKRKEQIAFDEEVARELEAKMQAEMEVEERIANEKHEANIALIAQ</sequence>
<proteinExistence type="predicted"/>
<reference evidence="1" key="1">
    <citation type="journal article" date="2019" name="Sci. Rep.">
        <title>Draft genome of Tanacetum cinerariifolium, the natural source of mosquito coil.</title>
        <authorList>
            <person name="Yamashiro T."/>
            <person name="Shiraishi A."/>
            <person name="Satake H."/>
            <person name="Nakayama K."/>
        </authorList>
    </citation>
    <scope>NUCLEOTIDE SEQUENCE</scope>
</reference>
<protein>
    <submittedName>
        <fullName evidence="1">Uncharacterized protein</fullName>
    </submittedName>
</protein>
<accession>A0A699UK01</accession>
<name>A0A699UK01_TANCI</name>
<dbReference type="EMBL" id="BKCJ011344887">
    <property type="protein sequence ID" value="GFD23462.1"/>
    <property type="molecule type" value="Genomic_DNA"/>
</dbReference>
<dbReference type="AlphaFoldDB" id="A0A699UK01"/>
<feature type="non-terminal residue" evidence="1">
    <location>
        <position position="1"/>
    </location>
</feature>
<gene>
    <name evidence="1" type="ORF">Tci_895431</name>
</gene>
<organism evidence="1">
    <name type="scientific">Tanacetum cinerariifolium</name>
    <name type="common">Dalmatian daisy</name>
    <name type="synonym">Chrysanthemum cinerariifolium</name>
    <dbReference type="NCBI Taxonomy" id="118510"/>
    <lineage>
        <taxon>Eukaryota</taxon>
        <taxon>Viridiplantae</taxon>
        <taxon>Streptophyta</taxon>
        <taxon>Embryophyta</taxon>
        <taxon>Tracheophyta</taxon>
        <taxon>Spermatophyta</taxon>
        <taxon>Magnoliopsida</taxon>
        <taxon>eudicotyledons</taxon>
        <taxon>Gunneridae</taxon>
        <taxon>Pentapetalae</taxon>
        <taxon>asterids</taxon>
        <taxon>campanulids</taxon>
        <taxon>Asterales</taxon>
        <taxon>Asteraceae</taxon>
        <taxon>Asteroideae</taxon>
        <taxon>Anthemideae</taxon>
        <taxon>Anthemidinae</taxon>
        <taxon>Tanacetum</taxon>
    </lineage>
</organism>
<comment type="caution">
    <text evidence="1">The sequence shown here is derived from an EMBL/GenBank/DDBJ whole genome shotgun (WGS) entry which is preliminary data.</text>
</comment>
<evidence type="ECO:0000313" key="1">
    <source>
        <dbReference type="EMBL" id="GFD23462.1"/>
    </source>
</evidence>